<dbReference type="GeneID" id="94291922"/>
<dbReference type="SUPFAM" id="SSF50965">
    <property type="entry name" value="Galactose oxidase, central domain"/>
    <property type="match status" value="1"/>
</dbReference>
<name>A0A836LC21_9TRYP</name>
<dbReference type="PANTHER" id="PTHR46376:SF1">
    <property type="entry name" value="LEUCINE-ZIPPER-LIKE TRANSCRIPTIONAL REGULATOR 1"/>
    <property type="match status" value="1"/>
</dbReference>
<sequence length="417" mass="46282">MLPSGGVGDRSWEVCLPFGWVSSSSTSRVFTKRFLTPPKGCCKSLVNYQERYLIMFGGGSLTFFTNDVFVYDLERRGWSFKATGNSDMVAPRLCHSSVIHRDKMIVYGGQSMSRPVLYDDVLELDLIRWRWSVLQCTPAGAEGPGARTLHCAHVNNDRMYVLMGVPPAPRETPVLYLDLHTRDWHYLSPILLQDVDTTAEPAAMPSLCGCSSAVSGDSIYLFGGYRSVEGEWDEQNLFFNCEYVNSLYEYNMVLNTWRSVSLHPCTPRPAPRYAASVGVHDGYLYLFGGDANQVGVPLYYGDLWRIRVQDGLPTWCRVKVAGAFSPSARSGCAYTCARASLFIVAGEVPLENPPYYGCCPADLFQLPLGYSSQLTLRLTSARWLGTAARGRGETPSLRKKISLTLGAQCALDEYYGG</sequence>
<evidence type="ECO:0000256" key="2">
    <source>
        <dbReference type="ARBA" id="ARBA00022737"/>
    </source>
</evidence>
<dbReference type="KEGG" id="phet:94291922"/>
<keyword evidence="1" id="KW-0880">Kelch repeat</keyword>
<keyword evidence="4" id="KW-1185">Reference proteome</keyword>
<proteinExistence type="predicted"/>
<dbReference type="Pfam" id="PF24681">
    <property type="entry name" value="Kelch_KLHDC2_KLHL20_DRC7"/>
    <property type="match status" value="2"/>
</dbReference>
<dbReference type="Proteomes" id="UP000674318">
    <property type="component" value="Unassembled WGS sequence"/>
</dbReference>
<dbReference type="Gene3D" id="2.120.10.80">
    <property type="entry name" value="Kelch-type beta propeller"/>
    <property type="match status" value="2"/>
</dbReference>
<dbReference type="InterPro" id="IPR015915">
    <property type="entry name" value="Kelch-typ_b-propeller"/>
</dbReference>
<organism evidence="3 4">
    <name type="scientific">Porcisia hertigi</name>
    <dbReference type="NCBI Taxonomy" id="2761500"/>
    <lineage>
        <taxon>Eukaryota</taxon>
        <taxon>Discoba</taxon>
        <taxon>Euglenozoa</taxon>
        <taxon>Kinetoplastea</taxon>
        <taxon>Metakinetoplastina</taxon>
        <taxon>Trypanosomatida</taxon>
        <taxon>Trypanosomatidae</taxon>
        <taxon>Leishmaniinae</taxon>
        <taxon>Porcisia</taxon>
    </lineage>
</organism>
<dbReference type="InterPro" id="IPR011043">
    <property type="entry name" value="Gal_Oxase/kelch_b-propeller"/>
</dbReference>
<dbReference type="PANTHER" id="PTHR46376">
    <property type="entry name" value="LEUCINE-ZIPPER-LIKE TRANSCRIPTIONAL REGULATOR 1"/>
    <property type="match status" value="1"/>
</dbReference>
<keyword evidence="2" id="KW-0677">Repeat</keyword>
<accession>A0A836LC21</accession>
<comment type="caution">
    <text evidence="3">The sequence shown here is derived from an EMBL/GenBank/DDBJ whole genome shotgun (WGS) entry which is preliminary data.</text>
</comment>
<dbReference type="OrthoDB" id="432528at2759"/>
<dbReference type="InterPro" id="IPR051568">
    <property type="entry name" value="LZTR1/Attractin"/>
</dbReference>
<gene>
    <name evidence="3" type="ORF">JKF63_05892</name>
</gene>
<protein>
    <submittedName>
        <fullName evidence="3">Uncharacterized protein</fullName>
    </submittedName>
</protein>
<dbReference type="RefSeq" id="XP_067757551.1">
    <property type="nucleotide sequence ID" value="XM_067901845.1"/>
</dbReference>
<dbReference type="EMBL" id="JAFJZO010000020">
    <property type="protein sequence ID" value="KAG5506389.1"/>
    <property type="molecule type" value="Genomic_DNA"/>
</dbReference>
<evidence type="ECO:0000313" key="3">
    <source>
        <dbReference type="EMBL" id="KAG5506389.1"/>
    </source>
</evidence>
<dbReference type="GO" id="GO:0005794">
    <property type="term" value="C:Golgi apparatus"/>
    <property type="evidence" value="ECO:0007669"/>
    <property type="project" value="TreeGrafter"/>
</dbReference>
<evidence type="ECO:0000313" key="4">
    <source>
        <dbReference type="Proteomes" id="UP000674318"/>
    </source>
</evidence>
<evidence type="ECO:0000256" key="1">
    <source>
        <dbReference type="ARBA" id="ARBA00022441"/>
    </source>
</evidence>
<dbReference type="AlphaFoldDB" id="A0A836LC21"/>
<reference evidence="3 4" key="1">
    <citation type="submission" date="2021-02" db="EMBL/GenBank/DDBJ databases">
        <title>Porcisia hertigi Genome sequencing and assembly.</title>
        <authorList>
            <person name="Almutairi H."/>
            <person name="Gatherer D."/>
        </authorList>
    </citation>
    <scope>NUCLEOTIDE SEQUENCE [LARGE SCALE GENOMIC DNA]</scope>
    <source>
        <strain evidence="3 4">C119</strain>
    </source>
</reference>